<dbReference type="KEGG" id="bam:Bamb_3885"/>
<dbReference type="Gene3D" id="1.10.10.60">
    <property type="entry name" value="Homeodomain-like"/>
    <property type="match status" value="1"/>
</dbReference>
<reference evidence="4" key="1">
    <citation type="submission" date="2006-08" db="EMBL/GenBank/DDBJ databases">
        <title>Complete sequence of Chromosome 2 of Burkholderia cepacia AMMD.</title>
        <authorList>
            <consortium name="US DOE Joint Genome Institute"/>
            <person name="Copeland A."/>
            <person name="Lucas S."/>
            <person name="Lapidus A."/>
            <person name="Barry K."/>
            <person name="Detter J.C."/>
            <person name="Glavina del Rio T."/>
            <person name="Hammon N."/>
            <person name="Israni S."/>
            <person name="Pitluck S."/>
            <person name="Bruce D."/>
            <person name="Chain P."/>
            <person name="Malfatti S."/>
            <person name="Shin M."/>
            <person name="Vergez L."/>
            <person name="Schmutz J."/>
            <person name="Larimer F."/>
            <person name="Land M."/>
            <person name="Hauser L."/>
            <person name="Kyrpides N."/>
            <person name="Kim E."/>
            <person name="Parke J."/>
            <person name="Coenye T."/>
            <person name="Konstantinidis K."/>
            <person name="Ramette A."/>
            <person name="Tiedje J."/>
            <person name="Richardson P."/>
        </authorList>
    </citation>
    <scope>NUCLEOTIDE SEQUENCE</scope>
    <source>
        <strain evidence="4">AMMD</strain>
    </source>
</reference>
<evidence type="ECO:0000313" key="4">
    <source>
        <dbReference type="EMBL" id="ABI89439.1"/>
    </source>
</evidence>
<evidence type="ECO:0000256" key="1">
    <source>
        <dbReference type="ARBA" id="ARBA00023015"/>
    </source>
</evidence>
<name>Q0B8T4_BURCM</name>
<evidence type="ECO:0000259" key="3">
    <source>
        <dbReference type="PROSITE" id="PS01124"/>
    </source>
</evidence>
<dbReference type="InterPro" id="IPR018060">
    <property type="entry name" value="HTH_AraC"/>
</dbReference>
<evidence type="ECO:0000256" key="2">
    <source>
        <dbReference type="ARBA" id="ARBA00023163"/>
    </source>
</evidence>
<dbReference type="SUPFAM" id="SSF46689">
    <property type="entry name" value="Homeodomain-like"/>
    <property type="match status" value="1"/>
</dbReference>
<organism evidence="4 5">
    <name type="scientific">Burkholderia ambifaria (strain ATCC BAA-244 / DSM 16087 / CCUG 44356 / LMG 19182 / AMMD)</name>
    <name type="common">Burkholderia cepacia (strain AMMD)</name>
    <dbReference type="NCBI Taxonomy" id="339670"/>
    <lineage>
        <taxon>Bacteria</taxon>
        <taxon>Pseudomonadati</taxon>
        <taxon>Pseudomonadota</taxon>
        <taxon>Betaproteobacteria</taxon>
        <taxon>Burkholderiales</taxon>
        <taxon>Burkholderiaceae</taxon>
        <taxon>Burkholderia</taxon>
        <taxon>Burkholderia cepacia complex</taxon>
    </lineage>
</organism>
<protein>
    <recommendedName>
        <fullName evidence="3">HTH araC/xylS-type domain-containing protein</fullName>
    </recommendedName>
</protein>
<evidence type="ECO:0000313" key="5">
    <source>
        <dbReference type="Proteomes" id="UP000000662"/>
    </source>
</evidence>
<dbReference type="AlphaFoldDB" id="Q0B8T4"/>
<keyword evidence="2" id="KW-0804">Transcription</keyword>
<dbReference type="PROSITE" id="PS01124">
    <property type="entry name" value="HTH_ARAC_FAMILY_2"/>
    <property type="match status" value="1"/>
</dbReference>
<dbReference type="EMBL" id="CP000441">
    <property type="protein sequence ID" value="ABI89439.1"/>
    <property type="molecule type" value="Genomic_DNA"/>
</dbReference>
<keyword evidence="1" id="KW-0805">Transcription regulation</keyword>
<keyword evidence="5" id="KW-1185">Reference proteome</keyword>
<dbReference type="GO" id="GO:0003700">
    <property type="term" value="F:DNA-binding transcription factor activity"/>
    <property type="evidence" value="ECO:0007669"/>
    <property type="project" value="InterPro"/>
</dbReference>
<feature type="domain" description="HTH araC/xylS-type" evidence="3">
    <location>
        <begin position="1"/>
        <end position="54"/>
    </location>
</feature>
<dbReference type="GO" id="GO:0043565">
    <property type="term" value="F:sequence-specific DNA binding"/>
    <property type="evidence" value="ECO:0007669"/>
    <property type="project" value="InterPro"/>
</dbReference>
<dbReference type="InterPro" id="IPR009057">
    <property type="entry name" value="Homeodomain-like_sf"/>
</dbReference>
<proteinExistence type="predicted"/>
<sequence>MRGAERVVEDARLHRARREQQQRIGAHLGFSGEEAFRRAFVRWTGIAPSRFRRDCSAADVPFHQT</sequence>
<dbReference type="Proteomes" id="UP000000662">
    <property type="component" value="Chromosome 2"/>
</dbReference>
<accession>Q0B8T4</accession>
<gene>
    <name evidence="4" type="ordered locus">Bamb_3885</name>
</gene>